<evidence type="ECO:0000256" key="4">
    <source>
        <dbReference type="RuleBase" id="RU003682"/>
    </source>
</evidence>
<feature type="compositionally biased region" description="Acidic residues" evidence="5">
    <location>
        <begin position="35"/>
        <end position="47"/>
    </location>
</feature>
<dbReference type="InterPro" id="IPR005123">
    <property type="entry name" value="Oxoglu/Fe-dep_dioxygenase_dom"/>
</dbReference>
<keyword evidence="4" id="KW-0560">Oxidoreductase</keyword>
<feature type="domain" description="Fe2OG dioxygenase" evidence="6">
    <location>
        <begin position="257"/>
        <end position="321"/>
    </location>
</feature>
<dbReference type="GO" id="GO:0046872">
    <property type="term" value="F:metal ion binding"/>
    <property type="evidence" value="ECO:0007669"/>
    <property type="project" value="UniProtKB-KW"/>
</dbReference>
<dbReference type="EMBL" id="BPVZ01000462">
    <property type="protein sequence ID" value="GKV51257.1"/>
    <property type="molecule type" value="Genomic_DNA"/>
</dbReference>
<dbReference type="PANTHER" id="PTHR47991">
    <property type="entry name" value="OXOGLUTARATE/IRON-DEPENDENT DIOXYGENASE"/>
    <property type="match status" value="1"/>
</dbReference>
<comment type="similarity">
    <text evidence="1 4">Belongs to the iron/ascorbate-dependent oxidoreductase family.</text>
</comment>
<gene>
    <name evidence="7" type="ORF">SLEP1_g57925</name>
</gene>
<dbReference type="Proteomes" id="UP001054252">
    <property type="component" value="Unassembled WGS sequence"/>
</dbReference>
<dbReference type="InterPro" id="IPR027443">
    <property type="entry name" value="IPNS-like_sf"/>
</dbReference>
<dbReference type="SUPFAM" id="SSF51197">
    <property type="entry name" value="Clavaminate synthase-like"/>
    <property type="match status" value="1"/>
</dbReference>
<evidence type="ECO:0000256" key="1">
    <source>
        <dbReference type="ARBA" id="ARBA00008056"/>
    </source>
</evidence>
<proteinExistence type="inferred from homology"/>
<evidence type="ECO:0000313" key="7">
    <source>
        <dbReference type="EMBL" id="GKV51257.1"/>
    </source>
</evidence>
<dbReference type="Gene3D" id="2.60.120.330">
    <property type="entry name" value="B-lactam Antibiotic, Isopenicillin N Synthase, Chain"/>
    <property type="match status" value="1"/>
</dbReference>
<keyword evidence="3 4" id="KW-0408">Iron</keyword>
<dbReference type="InterPro" id="IPR026992">
    <property type="entry name" value="DIOX_N"/>
</dbReference>
<dbReference type="InterPro" id="IPR050295">
    <property type="entry name" value="Plant_2OG-oxidoreductases"/>
</dbReference>
<organism evidence="7 8">
    <name type="scientific">Rubroshorea leprosula</name>
    <dbReference type="NCBI Taxonomy" id="152421"/>
    <lineage>
        <taxon>Eukaryota</taxon>
        <taxon>Viridiplantae</taxon>
        <taxon>Streptophyta</taxon>
        <taxon>Embryophyta</taxon>
        <taxon>Tracheophyta</taxon>
        <taxon>Spermatophyta</taxon>
        <taxon>Magnoliopsida</taxon>
        <taxon>eudicotyledons</taxon>
        <taxon>Gunneridae</taxon>
        <taxon>Pentapetalae</taxon>
        <taxon>rosids</taxon>
        <taxon>malvids</taxon>
        <taxon>Malvales</taxon>
        <taxon>Dipterocarpaceae</taxon>
        <taxon>Rubroshorea</taxon>
    </lineage>
</organism>
<keyword evidence="2 4" id="KW-0479">Metal-binding</keyword>
<evidence type="ECO:0000256" key="3">
    <source>
        <dbReference type="ARBA" id="ARBA00023004"/>
    </source>
</evidence>
<feature type="region of interest" description="Disordered" evidence="5">
    <location>
        <begin position="1"/>
        <end position="80"/>
    </location>
</feature>
<feature type="compositionally biased region" description="Basic and acidic residues" evidence="5">
    <location>
        <begin position="62"/>
        <end position="80"/>
    </location>
</feature>
<name>A0AAV5MP04_9ROSI</name>
<evidence type="ECO:0000313" key="8">
    <source>
        <dbReference type="Proteomes" id="UP001054252"/>
    </source>
</evidence>
<sequence>MKKRSKNAVKLAAIPSSKLTRRGSDNNGNFFNLFEELEENDNEEDESERTLSDGDGGGGHGLSHDHRNHSDDHAHDHAGDRISSSMDEMLVRGRMSGVPPRISQISVDDGPSDGHCLTLVDYCHNPNLCDETQIWLVNHGVSSSLLEKVKKEIQDFFNLPIEEKKKYWQYPGEVEGFGQAFVVSEEQKLDWGDLFFMTTLPHHFRKPHLFPKLPLSFRDTLEIYSLELKNLAITILKNMANALGMESGEMEEFFEGGFQSMRMNYYPPCPEPDKVMGLTPHSDSVGLTILLQINEVEGLQIKKDGKWIPVSHSQMPSSSTL</sequence>
<evidence type="ECO:0000256" key="2">
    <source>
        <dbReference type="ARBA" id="ARBA00022723"/>
    </source>
</evidence>
<dbReference type="Pfam" id="PF03171">
    <property type="entry name" value="2OG-FeII_Oxy"/>
    <property type="match status" value="1"/>
</dbReference>
<dbReference type="GO" id="GO:0016491">
    <property type="term" value="F:oxidoreductase activity"/>
    <property type="evidence" value="ECO:0007669"/>
    <property type="project" value="UniProtKB-KW"/>
</dbReference>
<evidence type="ECO:0000256" key="5">
    <source>
        <dbReference type="SAM" id="MobiDB-lite"/>
    </source>
</evidence>
<reference evidence="7 8" key="1">
    <citation type="journal article" date="2021" name="Commun. Biol.">
        <title>The genome of Shorea leprosula (Dipterocarpaceae) highlights the ecological relevance of drought in aseasonal tropical rainforests.</title>
        <authorList>
            <person name="Ng K.K.S."/>
            <person name="Kobayashi M.J."/>
            <person name="Fawcett J.A."/>
            <person name="Hatakeyama M."/>
            <person name="Paape T."/>
            <person name="Ng C.H."/>
            <person name="Ang C.C."/>
            <person name="Tnah L.H."/>
            <person name="Lee C.T."/>
            <person name="Nishiyama T."/>
            <person name="Sese J."/>
            <person name="O'Brien M.J."/>
            <person name="Copetti D."/>
            <person name="Mohd Noor M.I."/>
            <person name="Ong R.C."/>
            <person name="Putra M."/>
            <person name="Sireger I.Z."/>
            <person name="Indrioko S."/>
            <person name="Kosugi Y."/>
            <person name="Izuno A."/>
            <person name="Isagi Y."/>
            <person name="Lee S.L."/>
            <person name="Shimizu K.K."/>
        </authorList>
    </citation>
    <scope>NUCLEOTIDE SEQUENCE [LARGE SCALE GENOMIC DNA]</scope>
    <source>
        <strain evidence="7">214</strain>
    </source>
</reference>
<feature type="compositionally biased region" description="Low complexity" evidence="5">
    <location>
        <begin position="25"/>
        <end position="34"/>
    </location>
</feature>
<protein>
    <recommendedName>
        <fullName evidence="6">Fe2OG dioxygenase domain-containing protein</fullName>
    </recommendedName>
</protein>
<dbReference type="AlphaFoldDB" id="A0AAV5MP04"/>
<keyword evidence="8" id="KW-1185">Reference proteome</keyword>
<comment type="caution">
    <text evidence="7">The sequence shown here is derived from an EMBL/GenBank/DDBJ whole genome shotgun (WGS) entry which is preliminary data.</text>
</comment>
<dbReference type="InterPro" id="IPR044861">
    <property type="entry name" value="IPNS-like_FE2OG_OXY"/>
</dbReference>
<accession>A0AAV5MP04</accession>
<evidence type="ECO:0000259" key="6">
    <source>
        <dbReference type="PROSITE" id="PS51471"/>
    </source>
</evidence>
<dbReference type="Pfam" id="PF14226">
    <property type="entry name" value="DIOX_N"/>
    <property type="match status" value="1"/>
</dbReference>
<dbReference type="PROSITE" id="PS51471">
    <property type="entry name" value="FE2OG_OXY"/>
    <property type="match status" value="1"/>
</dbReference>